<dbReference type="InterPro" id="IPR035965">
    <property type="entry name" value="PAS-like_dom_sf"/>
</dbReference>
<dbReference type="SMART" id="SM00091">
    <property type="entry name" value="PAS"/>
    <property type="match status" value="1"/>
</dbReference>
<dbReference type="InterPro" id="IPR013767">
    <property type="entry name" value="PAS_fold"/>
</dbReference>
<dbReference type="NCBIfam" id="TIGR00229">
    <property type="entry name" value="sensory_box"/>
    <property type="match status" value="1"/>
</dbReference>
<dbReference type="PROSITE" id="PS50113">
    <property type="entry name" value="PAC"/>
    <property type="match status" value="1"/>
</dbReference>
<feature type="domain" description="PAS" evidence="1">
    <location>
        <begin position="8"/>
        <end position="78"/>
    </location>
</feature>
<dbReference type="InterPro" id="IPR000700">
    <property type="entry name" value="PAS-assoc_C"/>
</dbReference>
<evidence type="ECO:0000259" key="1">
    <source>
        <dbReference type="PROSITE" id="PS50112"/>
    </source>
</evidence>
<dbReference type="InterPro" id="IPR001610">
    <property type="entry name" value="PAC"/>
</dbReference>
<proteinExistence type="predicted"/>
<feature type="non-terminal residue" evidence="3">
    <location>
        <position position="148"/>
    </location>
</feature>
<comment type="caution">
    <text evidence="3">The sequence shown here is derived from an EMBL/GenBank/DDBJ whole genome shotgun (WGS) entry which is preliminary data.</text>
</comment>
<sequence length="148" mass="17082">METKFELSEQNYQYLFENANDAMWVHDTEGKILDGNRAFEKLTGYSLKEWAGMDIKQFLTEEFLDVAREVRHRLLSGEAIEQPYEQRLLRKDGAIRIMKMATSPIIIDGEVRGFQHVARDVTEEKGAEEMLSKIIDGSPIPSFVINKQ</sequence>
<protein>
    <recommendedName>
        <fullName evidence="4">PAS domain-containing protein</fullName>
    </recommendedName>
</protein>
<dbReference type="SUPFAM" id="SSF55785">
    <property type="entry name" value="PYP-like sensor domain (PAS domain)"/>
    <property type="match status" value="1"/>
</dbReference>
<gene>
    <name evidence="3" type="ORF">S03H2_51429</name>
</gene>
<dbReference type="PANTHER" id="PTHR44757">
    <property type="entry name" value="DIGUANYLATE CYCLASE DGCP"/>
    <property type="match status" value="1"/>
</dbReference>
<dbReference type="InterPro" id="IPR052155">
    <property type="entry name" value="Biofilm_reg_signaling"/>
</dbReference>
<dbReference type="GO" id="GO:0006355">
    <property type="term" value="P:regulation of DNA-templated transcription"/>
    <property type="evidence" value="ECO:0007669"/>
    <property type="project" value="InterPro"/>
</dbReference>
<feature type="domain" description="PAC" evidence="2">
    <location>
        <begin position="82"/>
        <end position="133"/>
    </location>
</feature>
<dbReference type="AlphaFoldDB" id="X1HSU1"/>
<evidence type="ECO:0000313" key="3">
    <source>
        <dbReference type="EMBL" id="GAH73236.1"/>
    </source>
</evidence>
<reference evidence="3" key="1">
    <citation type="journal article" date="2014" name="Front. Microbiol.">
        <title>High frequency of phylogenetically diverse reductive dehalogenase-homologous genes in deep subseafloor sedimentary metagenomes.</title>
        <authorList>
            <person name="Kawai M."/>
            <person name="Futagami T."/>
            <person name="Toyoda A."/>
            <person name="Takaki Y."/>
            <person name="Nishi S."/>
            <person name="Hori S."/>
            <person name="Arai W."/>
            <person name="Tsubouchi T."/>
            <person name="Morono Y."/>
            <person name="Uchiyama I."/>
            <person name="Ito T."/>
            <person name="Fujiyama A."/>
            <person name="Inagaki F."/>
            <person name="Takami H."/>
        </authorList>
    </citation>
    <scope>NUCLEOTIDE SEQUENCE</scope>
    <source>
        <strain evidence="3">Expedition CK06-06</strain>
    </source>
</reference>
<name>X1HSU1_9ZZZZ</name>
<dbReference type="Pfam" id="PF00989">
    <property type="entry name" value="PAS"/>
    <property type="match status" value="1"/>
</dbReference>
<evidence type="ECO:0008006" key="4">
    <source>
        <dbReference type="Google" id="ProtNLM"/>
    </source>
</evidence>
<organism evidence="3">
    <name type="scientific">marine sediment metagenome</name>
    <dbReference type="NCBI Taxonomy" id="412755"/>
    <lineage>
        <taxon>unclassified sequences</taxon>
        <taxon>metagenomes</taxon>
        <taxon>ecological metagenomes</taxon>
    </lineage>
</organism>
<dbReference type="CDD" id="cd00130">
    <property type="entry name" value="PAS"/>
    <property type="match status" value="1"/>
</dbReference>
<accession>X1HSU1</accession>
<dbReference type="PANTHER" id="PTHR44757:SF2">
    <property type="entry name" value="BIOFILM ARCHITECTURE MAINTENANCE PROTEIN MBAA"/>
    <property type="match status" value="1"/>
</dbReference>
<evidence type="ECO:0000259" key="2">
    <source>
        <dbReference type="PROSITE" id="PS50113"/>
    </source>
</evidence>
<dbReference type="InterPro" id="IPR000014">
    <property type="entry name" value="PAS"/>
</dbReference>
<dbReference type="Gene3D" id="3.30.450.20">
    <property type="entry name" value="PAS domain"/>
    <property type="match status" value="1"/>
</dbReference>
<dbReference type="EMBL" id="BARU01032624">
    <property type="protein sequence ID" value="GAH73236.1"/>
    <property type="molecule type" value="Genomic_DNA"/>
</dbReference>
<dbReference type="SMART" id="SM00086">
    <property type="entry name" value="PAC"/>
    <property type="match status" value="1"/>
</dbReference>
<dbReference type="PROSITE" id="PS50112">
    <property type="entry name" value="PAS"/>
    <property type="match status" value="1"/>
</dbReference>